<reference evidence="1" key="1">
    <citation type="submission" date="2019-03" db="EMBL/GenBank/DDBJ databases">
        <title>Candidatus Syntrophosphaera thermopropionivorans: a novel player in syntrophic propionate oxidation during anaerobic digestion.</title>
        <authorList>
            <person name="Dyksma S."/>
        </authorList>
    </citation>
    <scope>NUCLEOTIDE SEQUENCE</scope>
    <source>
        <strain evidence="1">W5</strain>
    </source>
</reference>
<organism evidence="1 2">
    <name type="scientific">Candidatus Syntrophosphaera thermopropionivorans</name>
    <dbReference type="NCBI Taxonomy" id="2593015"/>
    <lineage>
        <taxon>Bacteria</taxon>
        <taxon>Pseudomonadati</taxon>
        <taxon>Candidatus Cloacimonadota</taxon>
        <taxon>Candidatus Cloacimonadia</taxon>
        <taxon>Candidatus Cloacimonadales</taxon>
        <taxon>Candidatus Cloacimonadaceae</taxon>
        <taxon>Candidatus Syntrophosphaera</taxon>
    </lineage>
</organism>
<comment type="caution">
    <text evidence="1">The sequence shown here is derived from an EMBL/GenBank/DDBJ whole genome shotgun (WGS) entry which is preliminary data.</text>
</comment>
<protein>
    <submittedName>
        <fullName evidence="1">DUF1015 domain-containing protein</fullName>
    </submittedName>
</protein>
<keyword evidence="2" id="KW-1185">Reference proteome</keyword>
<evidence type="ECO:0000313" key="2">
    <source>
        <dbReference type="Proteomes" id="UP000294588"/>
    </source>
</evidence>
<sequence length="416" mass="48159">MATFKPFKAVRPLPEYASEIASLPYDVMDSDEARIEAQKHPLSFIRVEKPEVDLPPEIDLYDPAVYAKARENLYRYLQEGYMKQDEKPMYYVYREIMNGREQNGLVGLVSVDEYMSGVIKRHELTREDKEQDRIRHIDACNAHSSPVFLTYKHQDSINEVVERVKKNHAPEYDFVADDGISHSLWLIDNPEDIEVIQKSFAALDCLYVADGHHRTASAAKVGLLRRQQHPDYTGEEEFNFFMAVIVPDNQLKIYDYNRIVRDLNNHTVETFLHLVEDKFEVTKLPAVRVFRPTHKHEIGMYLAHSWYCLRPRYGTWDASNPVASLDVSILQNNLLHPILGIVDPRRDKRIDFVGGIRGLEELVRRVNSGKEAVAFVMYPTSVDELMRIADAGEIMPPKSTWFEPKLRSGLFIHLLE</sequence>
<dbReference type="EMBL" id="SMOG01000002">
    <property type="protein sequence ID" value="TDF74192.1"/>
    <property type="molecule type" value="Genomic_DNA"/>
</dbReference>
<gene>
    <name evidence="1" type="ORF">E0946_01840</name>
</gene>
<dbReference type="Proteomes" id="UP000294588">
    <property type="component" value="Unassembled WGS sequence"/>
</dbReference>
<proteinExistence type="predicted"/>
<evidence type="ECO:0000313" key="1">
    <source>
        <dbReference type="EMBL" id="TDF74192.1"/>
    </source>
</evidence>
<accession>A0AC61QKH9</accession>
<name>A0AC61QKH9_9BACT</name>